<dbReference type="PANTHER" id="PTHR10366">
    <property type="entry name" value="NAD DEPENDENT EPIMERASE/DEHYDRATASE"/>
    <property type="match status" value="1"/>
</dbReference>
<accession>A0A0M9VQC8</accession>
<dbReference type="VEuPathDB" id="FungiDB:Malapachy_2332"/>
<dbReference type="GO" id="GO:0016616">
    <property type="term" value="F:oxidoreductase activity, acting on the CH-OH group of donors, NAD or NADP as acceptor"/>
    <property type="evidence" value="ECO:0007669"/>
    <property type="project" value="TreeGrafter"/>
</dbReference>
<dbReference type="SUPFAM" id="SSF51735">
    <property type="entry name" value="NAD(P)-binding Rossmann-fold domains"/>
    <property type="match status" value="1"/>
</dbReference>
<dbReference type="InterPro" id="IPR050425">
    <property type="entry name" value="NAD(P)_dehydrat-like"/>
</dbReference>
<dbReference type="InterPro" id="IPR001509">
    <property type="entry name" value="Epimerase_deHydtase"/>
</dbReference>
<feature type="domain" description="NAD-dependent epimerase/dehydratase" evidence="3">
    <location>
        <begin position="5"/>
        <end position="242"/>
    </location>
</feature>
<dbReference type="OrthoDB" id="2735536at2759"/>
<dbReference type="AlphaFoldDB" id="A0A0M9VQC8"/>
<keyword evidence="1" id="KW-0560">Oxidoreductase</keyword>
<sequence>MTKVFLSGISGFLGTHILHALMRSGSDYIIHGALNRIKLLIVPDIATSCLKEAMDGCIYVIHSASPSYLNAQDPEKDMLIPTIQSMRNVLESAHSTIVKKIVITSSLLAAMDIASGSVKSADYIYTEKDWNSCTYEEACRAAGPAAGITVYNASKALAEKAAYEFQKRPVVTFELASINSTTLFGPLLQPWIHKSTVNASTQMIYDLIDSKTEVPYIMPLFCNVQDVAKAHVWALEKPGAMGHRFFMNGPAFSLHKTIKYFADHYSHLRPRLPSSWVSFNWAYKVSELK</sequence>
<dbReference type="Gene3D" id="3.40.50.720">
    <property type="entry name" value="NAD(P)-binding Rossmann-like Domain"/>
    <property type="match status" value="1"/>
</dbReference>
<protein>
    <submittedName>
        <fullName evidence="4">Dihydroflavonol reductase</fullName>
    </submittedName>
</protein>
<dbReference type="Pfam" id="PF01370">
    <property type="entry name" value="Epimerase"/>
    <property type="match status" value="1"/>
</dbReference>
<dbReference type="RefSeq" id="XP_017992837.1">
    <property type="nucleotide sequence ID" value="XM_018136824.1"/>
</dbReference>
<evidence type="ECO:0000256" key="1">
    <source>
        <dbReference type="ARBA" id="ARBA00023002"/>
    </source>
</evidence>
<keyword evidence="5" id="KW-1185">Reference proteome</keyword>
<evidence type="ECO:0000256" key="2">
    <source>
        <dbReference type="ARBA" id="ARBA00023445"/>
    </source>
</evidence>
<dbReference type="GeneID" id="28728699"/>
<evidence type="ECO:0000259" key="3">
    <source>
        <dbReference type="Pfam" id="PF01370"/>
    </source>
</evidence>
<dbReference type="EMBL" id="LGAV01000002">
    <property type="protein sequence ID" value="KOS15205.1"/>
    <property type="molecule type" value="Genomic_DNA"/>
</dbReference>
<dbReference type="InterPro" id="IPR036291">
    <property type="entry name" value="NAD(P)-bd_dom_sf"/>
</dbReference>
<evidence type="ECO:0000313" key="5">
    <source>
        <dbReference type="Proteomes" id="UP000037751"/>
    </source>
</evidence>
<dbReference type="STRING" id="77020.A0A0M9VQC8"/>
<organism evidence="4 5">
    <name type="scientific">Malassezia pachydermatis</name>
    <dbReference type="NCBI Taxonomy" id="77020"/>
    <lineage>
        <taxon>Eukaryota</taxon>
        <taxon>Fungi</taxon>
        <taxon>Dikarya</taxon>
        <taxon>Basidiomycota</taxon>
        <taxon>Ustilaginomycotina</taxon>
        <taxon>Malasseziomycetes</taxon>
        <taxon>Malasseziales</taxon>
        <taxon>Malasseziaceae</taxon>
        <taxon>Malassezia</taxon>
    </lineage>
</organism>
<comment type="caution">
    <text evidence="4">The sequence shown here is derived from an EMBL/GenBank/DDBJ whole genome shotgun (WGS) entry which is preliminary data.</text>
</comment>
<reference evidence="4 5" key="1">
    <citation type="submission" date="2015-07" db="EMBL/GenBank/DDBJ databases">
        <title>Draft Genome Sequence of Malassezia furfur CBS1878 and Malassezia pachydermatis CBS1879.</title>
        <authorList>
            <person name="Triana S."/>
            <person name="Ohm R."/>
            <person name="Gonzalez A."/>
            <person name="DeCock H."/>
            <person name="Restrepo S."/>
            <person name="Celis A."/>
        </authorList>
    </citation>
    <scope>NUCLEOTIDE SEQUENCE [LARGE SCALE GENOMIC DNA]</scope>
    <source>
        <strain evidence="4 5">CBS 1879</strain>
    </source>
</reference>
<dbReference type="PANTHER" id="PTHR10366:SF564">
    <property type="entry name" value="STEROL-4-ALPHA-CARBOXYLATE 3-DEHYDROGENASE, DECARBOXYLATING"/>
    <property type="match status" value="1"/>
</dbReference>
<comment type="similarity">
    <text evidence="2">Belongs to the NAD(P)-dependent epimerase/dehydratase family. Dihydroflavonol-4-reductase subfamily.</text>
</comment>
<proteinExistence type="inferred from homology"/>
<dbReference type="Proteomes" id="UP000037751">
    <property type="component" value="Unassembled WGS sequence"/>
</dbReference>
<name>A0A0M9VQC8_9BASI</name>
<gene>
    <name evidence="4" type="ORF">Malapachy_2332</name>
</gene>
<evidence type="ECO:0000313" key="4">
    <source>
        <dbReference type="EMBL" id="KOS15205.1"/>
    </source>
</evidence>